<organism evidence="2">
    <name type="scientific">Triticum aestivum</name>
    <name type="common">Wheat</name>
    <dbReference type="NCBI Taxonomy" id="4565"/>
    <lineage>
        <taxon>Eukaryota</taxon>
        <taxon>Viridiplantae</taxon>
        <taxon>Streptophyta</taxon>
        <taxon>Embryophyta</taxon>
        <taxon>Tracheophyta</taxon>
        <taxon>Spermatophyta</taxon>
        <taxon>Magnoliopsida</taxon>
        <taxon>Liliopsida</taxon>
        <taxon>Poales</taxon>
        <taxon>Poaceae</taxon>
        <taxon>BOP clade</taxon>
        <taxon>Pooideae</taxon>
        <taxon>Triticodae</taxon>
        <taxon>Triticeae</taxon>
        <taxon>Triticinae</taxon>
        <taxon>Triticum</taxon>
    </lineage>
</organism>
<dbReference type="Proteomes" id="UP000019116">
    <property type="component" value="Chromosome 4D"/>
</dbReference>
<evidence type="ECO:0000313" key="3">
    <source>
        <dbReference type="Proteomes" id="UP000019116"/>
    </source>
</evidence>
<reference evidence="2" key="1">
    <citation type="submission" date="2018-08" db="EMBL/GenBank/DDBJ databases">
        <authorList>
            <person name="Rossello M."/>
        </authorList>
    </citation>
    <scope>NUCLEOTIDE SEQUENCE [LARGE SCALE GENOMIC DNA]</scope>
    <source>
        <strain evidence="2">cv. Chinese Spring</strain>
    </source>
</reference>
<dbReference type="AlphaFoldDB" id="A0A3B6JM21"/>
<evidence type="ECO:0000256" key="1">
    <source>
        <dbReference type="SAM" id="SignalP"/>
    </source>
</evidence>
<feature type="chain" id="PRO_5043176154" evidence="1">
    <location>
        <begin position="24"/>
        <end position="259"/>
    </location>
</feature>
<feature type="signal peptide" evidence="1">
    <location>
        <begin position="1"/>
        <end position="23"/>
    </location>
</feature>
<keyword evidence="1" id="KW-0732">Signal</keyword>
<reference evidence="2" key="2">
    <citation type="submission" date="2018-10" db="UniProtKB">
        <authorList>
            <consortium name="EnsemblPlants"/>
        </authorList>
    </citation>
    <scope>IDENTIFICATION</scope>
</reference>
<name>A0A3B6JM21_WHEAT</name>
<accession>A0A3B6JM21</accession>
<proteinExistence type="predicted"/>
<evidence type="ECO:0000313" key="2">
    <source>
        <dbReference type="EnsemblPlants" id="TraesCS4D02G256500.1"/>
    </source>
</evidence>
<protein>
    <submittedName>
        <fullName evidence="2">Uncharacterized protein</fullName>
    </submittedName>
</protein>
<dbReference type="EnsemblPlants" id="TraesCS4D02G256500.1">
    <property type="protein sequence ID" value="TraesCS4D02G256500.1"/>
    <property type="gene ID" value="TraesCS4D02G256500"/>
</dbReference>
<dbReference type="Gramene" id="TraesCS4D02G256500.1">
    <property type="protein sequence ID" value="TraesCS4D02G256500.1"/>
    <property type="gene ID" value="TraesCS4D02G256500"/>
</dbReference>
<sequence length="259" mass="28191">MCLMLTSVVSGWILMSMTTRSLAASSLSQGRSPEKTRSGLIKGQLGALKGSTAACAESPSTPKNPIVELIDSDDDAFDKIAGMGRVTRSAAAAKGLSPLAGIVARRAGGARKDPALDSAVQQLHPHKFPHLDKAHKLYNLLLSDEACEKYAENTFSMIPQPDDSVTSFTGKCIWEVFAPGQMMEGDVMDFLIDDWKKDPDRNVDFASGKRVLLSPYFITVVLDCTFYDAENKPFNVESAARDFKSYVKERKTCSLPTLS</sequence>
<dbReference type="Gramene" id="TraesCS4D03G0614600.1">
    <property type="protein sequence ID" value="TraesCS4D03G0614600.1.CDS"/>
    <property type="gene ID" value="TraesCS4D03G0614600"/>
</dbReference>
<keyword evidence="3" id="KW-1185">Reference proteome</keyword>